<evidence type="ECO:0000313" key="1">
    <source>
        <dbReference type="EMBL" id="EMZ16384.1"/>
    </source>
</evidence>
<dbReference type="EMBL" id="AQFT01000234">
    <property type="protein sequence ID" value="EMZ16384.1"/>
    <property type="molecule type" value="Genomic_DNA"/>
</dbReference>
<evidence type="ECO:0000313" key="2">
    <source>
        <dbReference type="Proteomes" id="UP000012589"/>
    </source>
</evidence>
<name>N1ZVM8_9FIRM</name>
<organism evidence="1 2">
    <name type="scientific">Eubacterium plexicaudatum ASF492</name>
    <dbReference type="NCBI Taxonomy" id="1235802"/>
    <lineage>
        <taxon>Bacteria</taxon>
        <taxon>Bacillati</taxon>
        <taxon>Bacillota</taxon>
        <taxon>Clostridia</taxon>
        <taxon>Eubacteriales</taxon>
        <taxon>Eubacteriaceae</taxon>
        <taxon>Eubacterium</taxon>
    </lineage>
</organism>
<keyword evidence="2" id="KW-1185">Reference proteome</keyword>
<accession>N1ZVM8</accession>
<reference evidence="1 2" key="1">
    <citation type="journal article" date="2014" name="Genome Announc.">
        <title>Draft genome sequences of the altered schaedler flora, a defined bacterial community from gnotobiotic mice.</title>
        <authorList>
            <person name="Wannemuehler M.J."/>
            <person name="Overstreet A.M."/>
            <person name="Ward D.V."/>
            <person name="Phillips G.J."/>
        </authorList>
    </citation>
    <scope>NUCLEOTIDE SEQUENCE [LARGE SCALE GENOMIC DNA]</scope>
    <source>
        <strain evidence="1 2">ASF492</strain>
    </source>
</reference>
<gene>
    <name evidence="1" type="ORF">C823_06233</name>
</gene>
<dbReference type="HOGENOM" id="CLU_068216_1_0_9"/>
<dbReference type="OrthoDB" id="9811201at2"/>
<dbReference type="PATRIC" id="fig|1235802.3.peg.6594"/>
<dbReference type="Proteomes" id="UP000012589">
    <property type="component" value="Unassembled WGS sequence"/>
</dbReference>
<evidence type="ECO:0008006" key="3">
    <source>
        <dbReference type="Google" id="ProtNLM"/>
    </source>
</evidence>
<dbReference type="STRING" id="1235802.C823_06233"/>
<dbReference type="AlphaFoldDB" id="N1ZVM8"/>
<dbReference type="eggNOG" id="ENOG50304ET">
    <property type="taxonomic scope" value="Bacteria"/>
</dbReference>
<protein>
    <recommendedName>
        <fullName evidence="3">Transposase (putative) YhgA-like domain-containing protein</fullName>
    </recommendedName>
</protein>
<comment type="caution">
    <text evidence="1">The sequence shown here is derived from an EMBL/GenBank/DDBJ whole genome shotgun (WGS) entry which is preliminary data.</text>
</comment>
<sequence length="300" mass="35183">MYLVPRILRNRGVKVQDDTKQIEEVMAKRTAKNSVFLDLFQNKSYLLKLYKTLHPEDTTATEDSLTDVTIENVLTDNLYNDLGFIVNNKLMILIEAQSTWTMNILVRVLLYLAQSYHEYFQRTSQNYYKSKKVKMPKPELYVIFTGNKGRKPDKISLSKEFFEGADIDIEVKAKVIYESDTDDIINQYIIFCKVFNEQTKQHGMTQKAVTETIRICKDRNVLREYLFDREKEVVTIMMSLFDEEQIMKSFIKSERADEARENARIMLKNGRISVEEIPSFFPKLTLEDAKEIEAEIMQLA</sequence>
<proteinExistence type="predicted"/>